<dbReference type="PANTHER" id="PTHR23407">
    <property type="entry name" value="ATPASE INHIBITOR/5-FORMYLTETRAHYDROFOLATE CYCLO-LIGASE"/>
    <property type="match status" value="1"/>
</dbReference>
<proteinExistence type="inferred from homology"/>
<sequence>MQHHDSNPQSLKQDLRQRMIAQRRKLDREEWKRKSQLVAEHLFGVPWFVQSRHVMLYLAIEPHREVDTSAIVSYCEQSGKKVSVPLVRGERLLVASYRSVDPLERGLFGQSEPVSPLTPSTLPQVVITPVVAVDRSGERLGYGAGYYDRFFADLQQAGHTFVAIGLAFDQQLVSCLPSDPWDRRLDCIVTEKEIIPVQT</sequence>
<dbReference type="InterPro" id="IPR037171">
    <property type="entry name" value="NagB/RpiA_transferase-like"/>
</dbReference>
<dbReference type="Pfam" id="PF01812">
    <property type="entry name" value="5-FTHF_cyc-lig"/>
    <property type="match status" value="1"/>
</dbReference>
<keyword evidence="6" id="KW-1185">Reference proteome</keyword>
<comment type="cofactor">
    <cofactor evidence="4">
        <name>Mg(2+)</name>
        <dbReference type="ChEBI" id="CHEBI:18420"/>
    </cofactor>
</comment>
<organism evidence="5 6">
    <name type="scientific">Prosthecochloris ethylica</name>
    <dbReference type="NCBI Taxonomy" id="2743976"/>
    <lineage>
        <taxon>Bacteria</taxon>
        <taxon>Pseudomonadati</taxon>
        <taxon>Chlorobiota</taxon>
        <taxon>Chlorobiia</taxon>
        <taxon>Chlorobiales</taxon>
        <taxon>Chlorobiaceae</taxon>
        <taxon>Prosthecochloris</taxon>
    </lineage>
</organism>
<dbReference type="GO" id="GO:0030272">
    <property type="term" value="F:5-formyltetrahydrofolate cyclo-ligase activity"/>
    <property type="evidence" value="ECO:0007669"/>
    <property type="project" value="UniProtKB-EC"/>
</dbReference>
<dbReference type="PANTHER" id="PTHR23407:SF1">
    <property type="entry name" value="5-FORMYLTETRAHYDROFOLATE CYCLO-LIGASE"/>
    <property type="match status" value="1"/>
</dbReference>
<dbReference type="NCBIfam" id="TIGR02727">
    <property type="entry name" value="MTHFS_bact"/>
    <property type="match status" value="1"/>
</dbReference>
<gene>
    <name evidence="5" type="ORF">INT08_01820</name>
</gene>
<protein>
    <recommendedName>
        <fullName evidence="4">5-formyltetrahydrofolate cyclo-ligase</fullName>
        <ecNumber evidence="4">6.3.3.2</ecNumber>
    </recommendedName>
</protein>
<evidence type="ECO:0000313" key="5">
    <source>
        <dbReference type="EMBL" id="MBF0635922.1"/>
    </source>
</evidence>
<dbReference type="InterPro" id="IPR024185">
    <property type="entry name" value="FTHF_cligase-like_sf"/>
</dbReference>
<evidence type="ECO:0000256" key="3">
    <source>
        <dbReference type="ARBA" id="ARBA00022840"/>
    </source>
</evidence>
<evidence type="ECO:0000256" key="2">
    <source>
        <dbReference type="ARBA" id="ARBA00022741"/>
    </source>
</evidence>
<comment type="caution">
    <text evidence="5">The sequence shown here is derived from an EMBL/GenBank/DDBJ whole genome shotgun (WGS) entry which is preliminary data.</text>
</comment>
<keyword evidence="5" id="KW-0436">Ligase</keyword>
<reference evidence="5 6" key="1">
    <citation type="journal article" date="2020" name="Microorganisms">
        <title>Simultaneous Genome Sequencing of Prosthecochloris ethylica and Desulfuromonas acetoxidans within a Syntrophic Mixture Reveals Unique Pili and Protein Interactions.</title>
        <authorList>
            <person name="Kyndt J.A."/>
            <person name="Van Beeumen J.J."/>
            <person name="Meyer T.E."/>
        </authorList>
    </citation>
    <scope>NUCLEOTIDE SEQUENCE [LARGE SCALE GENOMIC DNA]</scope>
    <source>
        <strain evidence="5 6">N3</strain>
    </source>
</reference>
<dbReference type="InterPro" id="IPR002698">
    <property type="entry name" value="FTHF_cligase"/>
</dbReference>
<comment type="similarity">
    <text evidence="1 4">Belongs to the 5-formyltetrahydrofolate cyclo-ligase family.</text>
</comment>
<dbReference type="Proteomes" id="UP000619838">
    <property type="component" value="Unassembled WGS sequence"/>
</dbReference>
<dbReference type="RefSeq" id="WP_114607000.1">
    <property type="nucleotide sequence ID" value="NZ_JABVZQ010000004.1"/>
</dbReference>
<keyword evidence="4" id="KW-0460">Magnesium</keyword>
<dbReference type="PIRSF" id="PIRSF006806">
    <property type="entry name" value="FTHF_cligase"/>
    <property type="match status" value="1"/>
</dbReference>
<dbReference type="EMBL" id="JADGII010000002">
    <property type="protein sequence ID" value="MBF0635922.1"/>
    <property type="molecule type" value="Genomic_DNA"/>
</dbReference>
<keyword evidence="2 4" id="KW-0547">Nucleotide-binding</keyword>
<dbReference type="SUPFAM" id="SSF100950">
    <property type="entry name" value="NagB/RpiA/CoA transferase-like"/>
    <property type="match status" value="1"/>
</dbReference>
<keyword evidence="4" id="KW-0479">Metal-binding</keyword>
<evidence type="ECO:0000313" key="6">
    <source>
        <dbReference type="Proteomes" id="UP000619838"/>
    </source>
</evidence>
<dbReference type="EC" id="6.3.3.2" evidence="4"/>
<dbReference type="Gene3D" id="3.40.50.10420">
    <property type="entry name" value="NagB/RpiA/CoA transferase-like"/>
    <property type="match status" value="1"/>
</dbReference>
<name>A0ABR9XPI1_9CHLB</name>
<keyword evidence="3 4" id="KW-0067">ATP-binding</keyword>
<comment type="catalytic activity">
    <reaction evidence="4">
        <text>(6S)-5-formyl-5,6,7,8-tetrahydrofolate + ATP = (6R)-5,10-methenyltetrahydrofolate + ADP + phosphate</text>
        <dbReference type="Rhea" id="RHEA:10488"/>
        <dbReference type="ChEBI" id="CHEBI:30616"/>
        <dbReference type="ChEBI" id="CHEBI:43474"/>
        <dbReference type="ChEBI" id="CHEBI:57455"/>
        <dbReference type="ChEBI" id="CHEBI:57457"/>
        <dbReference type="ChEBI" id="CHEBI:456216"/>
        <dbReference type="EC" id="6.3.3.2"/>
    </reaction>
</comment>
<evidence type="ECO:0000256" key="4">
    <source>
        <dbReference type="RuleBase" id="RU361279"/>
    </source>
</evidence>
<accession>A0ABR9XPI1</accession>
<evidence type="ECO:0000256" key="1">
    <source>
        <dbReference type="ARBA" id="ARBA00010638"/>
    </source>
</evidence>